<dbReference type="EMBL" id="JAJTVO010000013">
    <property type="protein sequence ID" value="MCE4122303.1"/>
    <property type="molecule type" value="Genomic_DNA"/>
</dbReference>
<evidence type="ECO:0000313" key="2">
    <source>
        <dbReference type="Proteomes" id="UP001200307"/>
    </source>
</evidence>
<protein>
    <submittedName>
        <fullName evidence="1">Uncharacterized protein</fullName>
    </submittedName>
</protein>
<dbReference type="Proteomes" id="UP001200307">
    <property type="component" value="Unassembled WGS sequence"/>
</dbReference>
<proteinExistence type="predicted"/>
<evidence type="ECO:0000313" key="1">
    <source>
        <dbReference type="EMBL" id="MCE4122303.1"/>
    </source>
</evidence>
<dbReference type="AlphaFoldDB" id="A0AAW4YL76"/>
<organism evidence="1 2">
    <name type="scientific">Segatella copri</name>
    <dbReference type="NCBI Taxonomy" id="165179"/>
    <lineage>
        <taxon>Bacteria</taxon>
        <taxon>Pseudomonadati</taxon>
        <taxon>Bacteroidota</taxon>
        <taxon>Bacteroidia</taxon>
        <taxon>Bacteroidales</taxon>
        <taxon>Prevotellaceae</taxon>
        <taxon>Segatella</taxon>
    </lineage>
</organism>
<accession>A0AAW4YL76</accession>
<sequence>MEIKSNKQAYDVLQVIKESLQNTADAAGLPPTEIAAQLGLIDRVQLYLCPSAKLK</sequence>
<reference evidence="1" key="1">
    <citation type="submission" date="2021-12" db="EMBL/GenBank/DDBJ databases">
        <authorList>
            <person name="Lv X."/>
        </authorList>
    </citation>
    <scope>NUCLEOTIDE SEQUENCE</scope>
    <source>
        <strain evidence="1">HF2106</strain>
    </source>
</reference>
<dbReference type="RefSeq" id="WP_233339215.1">
    <property type="nucleotide sequence ID" value="NZ_DAWCKQ010000093.1"/>
</dbReference>
<comment type="caution">
    <text evidence="1">The sequence shown here is derived from an EMBL/GenBank/DDBJ whole genome shotgun (WGS) entry which is preliminary data.</text>
</comment>
<gene>
    <name evidence="1" type="ORF">LYY06_08515</name>
</gene>
<name>A0AAW4YL76_9BACT</name>